<reference evidence="1 2" key="1">
    <citation type="submission" date="2015-11" db="EMBL/GenBank/DDBJ databases">
        <title>Genomes and virulence difference between two physiological races of Phytophthora nicotianae.</title>
        <authorList>
            <person name="Liu H."/>
            <person name="Ma X."/>
            <person name="Yu H."/>
            <person name="Fang D."/>
            <person name="Li Y."/>
            <person name="Wang X."/>
            <person name="Wang W."/>
            <person name="Dong Y."/>
            <person name="Xiao B."/>
        </authorList>
    </citation>
    <scope>NUCLEOTIDE SEQUENCE [LARGE SCALE GENOMIC DNA]</scope>
    <source>
        <strain evidence="2">race 1</strain>
    </source>
</reference>
<dbReference type="EMBL" id="LNFP01000206">
    <property type="protein sequence ID" value="KUF95768.1"/>
    <property type="molecule type" value="Genomic_DNA"/>
</dbReference>
<evidence type="ECO:0000313" key="1">
    <source>
        <dbReference type="EMBL" id="KUF95768.1"/>
    </source>
</evidence>
<accession>A0A0W8DHN4</accession>
<evidence type="ECO:0000313" key="2">
    <source>
        <dbReference type="Proteomes" id="UP000054636"/>
    </source>
</evidence>
<proteinExistence type="predicted"/>
<dbReference type="Proteomes" id="UP000054636">
    <property type="component" value="Unassembled WGS sequence"/>
</dbReference>
<comment type="caution">
    <text evidence="1">The sequence shown here is derived from an EMBL/GenBank/DDBJ whole genome shotgun (WGS) entry which is preliminary data.</text>
</comment>
<gene>
    <name evidence="1" type="ORF">AM588_10006857</name>
</gene>
<organism evidence="1 2">
    <name type="scientific">Phytophthora nicotianae</name>
    <name type="common">Potato buckeye rot agent</name>
    <name type="synonym">Phytophthora parasitica</name>
    <dbReference type="NCBI Taxonomy" id="4792"/>
    <lineage>
        <taxon>Eukaryota</taxon>
        <taxon>Sar</taxon>
        <taxon>Stramenopiles</taxon>
        <taxon>Oomycota</taxon>
        <taxon>Peronosporomycetes</taxon>
        <taxon>Peronosporales</taxon>
        <taxon>Peronosporaceae</taxon>
        <taxon>Phytophthora</taxon>
    </lineage>
</organism>
<dbReference type="AlphaFoldDB" id="A0A0W8DHN4"/>
<protein>
    <submittedName>
        <fullName evidence="1">Uncharacterized protein</fullName>
    </submittedName>
</protein>
<name>A0A0W8DHN4_PHYNI</name>
<sequence length="83" mass="9788">MAEERKTVKLPENGQHEPHGEKVTAAVLKTLREVETHCGETYSAYKKALKKNWHRIDETRKEQAALEDCWRQYKGYNQTQEDK</sequence>